<evidence type="ECO:0000256" key="1">
    <source>
        <dbReference type="ARBA" id="ARBA00043967"/>
    </source>
</evidence>
<evidence type="ECO:0000313" key="4">
    <source>
        <dbReference type="EMBL" id="BBL35872.1"/>
    </source>
</evidence>
<dbReference type="NCBIfam" id="TIGR01981">
    <property type="entry name" value="sufD"/>
    <property type="match status" value="1"/>
</dbReference>
<feature type="domain" description="SUF system FeS cluster assembly SufBD core" evidence="2">
    <location>
        <begin position="177"/>
        <end position="408"/>
    </location>
</feature>
<dbReference type="PANTHER" id="PTHR43575">
    <property type="entry name" value="PROTEIN ABCI7, CHLOROPLASTIC"/>
    <property type="match status" value="1"/>
</dbReference>
<dbReference type="SUPFAM" id="SSF101960">
    <property type="entry name" value="Stabilizer of iron transporter SufD"/>
    <property type="match status" value="1"/>
</dbReference>
<proteinExistence type="inferred from homology"/>
<dbReference type="PANTHER" id="PTHR43575:SF1">
    <property type="entry name" value="PROTEIN ABCI7, CHLOROPLASTIC"/>
    <property type="match status" value="1"/>
</dbReference>
<feature type="domain" description="SUF system FeS cluster assembly SufBD N-terminal" evidence="3">
    <location>
        <begin position="24"/>
        <end position="174"/>
    </location>
</feature>
<name>A0A4Y1YNW5_9PROT</name>
<comment type="similarity">
    <text evidence="1">Belongs to the iron-sulfur cluster assembly SufBD family.</text>
</comment>
<accession>A0A4Y1YNW5</accession>
<protein>
    <submittedName>
        <fullName evidence="4">FeS cluster assembly protein SufD</fullName>
    </submittedName>
</protein>
<dbReference type="InterPro" id="IPR000825">
    <property type="entry name" value="SUF_FeS_clus_asmbl_SufBD_core"/>
</dbReference>
<dbReference type="GO" id="GO:0016226">
    <property type="term" value="P:iron-sulfur cluster assembly"/>
    <property type="evidence" value="ECO:0007669"/>
    <property type="project" value="InterPro"/>
</dbReference>
<dbReference type="InterPro" id="IPR037284">
    <property type="entry name" value="SUF_FeS_clus_asmbl_SufBD_sf"/>
</dbReference>
<evidence type="ECO:0000259" key="3">
    <source>
        <dbReference type="Pfam" id="PF19295"/>
    </source>
</evidence>
<sequence length="436" mass="48832">MTMNAAIWDDYLDKLIEPWQEKTLPFVSTHYIDQLRKDALSQVKSLRLPTSRDETWRFTDISALRDTLFQRASIAALPDFDYQNNTFLDDPAHRLVFVDGQYTPELSSQITDDAIAVCNLSDLTAACIPQTEQHLGQLASFQNDVFVALNTALMHDGVCIVISENASVTLPIHILYVTSGKEVATYPRCLFVAKTGSKATIIEEYISLQQGATLTNTVTEIYTENSAHVNHIRLQRENSQAFHIANNTVFIEKAAHYAVVSLAFGAYISRFDQKLILAEGAECEIDGLALLADKQLADTHTFIDHTKPHGRSRQLHKCIVDDSARGVFSGDIMVRLHAQQTDARQLNHNLLLSEKARMDTKPQLEIFADDVKCAHGATVGQLDKDSLFYLQSRGFAEAEARNLLTYAFGGEIIDRINVPSLKKRLEEYILTKTRVG</sequence>
<dbReference type="InterPro" id="IPR045595">
    <property type="entry name" value="SufBD_N"/>
</dbReference>
<dbReference type="Proteomes" id="UP000316473">
    <property type="component" value="Chromosome"/>
</dbReference>
<dbReference type="KEGG" id="nst:Nstercoris_02149"/>
<dbReference type="InterPro" id="IPR055346">
    <property type="entry name" value="Fe-S_cluster_assembly_SufBD"/>
</dbReference>
<evidence type="ECO:0000259" key="2">
    <source>
        <dbReference type="Pfam" id="PF01458"/>
    </source>
</evidence>
<evidence type="ECO:0000313" key="5">
    <source>
        <dbReference type="Proteomes" id="UP000316473"/>
    </source>
</evidence>
<gene>
    <name evidence="4" type="ORF">Nstercoris_02149</name>
</gene>
<organism evidence="4 5">
    <name type="scientific">Nitrosomonas stercoris</name>
    <dbReference type="NCBI Taxonomy" id="1444684"/>
    <lineage>
        <taxon>Bacteria</taxon>
        <taxon>Pseudomonadati</taxon>
        <taxon>Pseudomonadota</taxon>
        <taxon>Betaproteobacteria</taxon>
        <taxon>Nitrosomonadales</taxon>
        <taxon>Nitrosomonadaceae</taxon>
        <taxon>Nitrosomonas</taxon>
    </lineage>
</organism>
<dbReference type="InterPro" id="IPR011542">
    <property type="entry name" value="SUF_FeS_clus_asmbl_SufD"/>
</dbReference>
<dbReference type="Pfam" id="PF19295">
    <property type="entry name" value="SufBD_N"/>
    <property type="match status" value="1"/>
</dbReference>
<keyword evidence="5" id="KW-1185">Reference proteome</keyword>
<reference evidence="4 5" key="1">
    <citation type="submission" date="2019-06" db="EMBL/GenBank/DDBJ databases">
        <title>Nitrosomonas stercoris KYUHI-S whole genome shotgun sequence.</title>
        <authorList>
            <person name="Nakagawa T."/>
            <person name="Tsuchiya Y."/>
            <person name="Takahashi R."/>
        </authorList>
    </citation>
    <scope>NUCLEOTIDE SEQUENCE [LARGE SCALE GENOMIC DNA]</scope>
    <source>
        <strain evidence="4 5">KYUHI-S</strain>
    </source>
</reference>
<dbReference type="Pfam" id="PF01458">
    <property type="entry name" value="SUFBD_core"/>
    <property type="match status" value="1"/>
</dbReference>
<dbReference type="AlphaFoldDB" id="A0A4Y1YNW5"/>
<dbReference type="EMBL" id="AP019755">
    <property type="protein sequence ID" value="BBL35872.1"/>
    <property type="molecule type" value="Genomic_DNA"/>
</dbReference>